<evidence type="ECO:0000256" key="4">
    <source>
        <dbReference type="ARBA" id="ARBA00022989"/>
    </source>
</evidence>
<feature type="region of interest" description="Disordered" evidence="6">
    <location>
        <begin position="489"/>
        <end position="509"/>
    </location>
</feature>
<dbReference type="EMBL" id="RCUV01000002">
    <property type="protein sequence ID" value="RLP73449.1"/>
    <property type="molecule type" value="Genomic_DNA"/>
</dbReference>
<dbReference type="PROSITE" id="PS50850">
    <property type="entry name" value="MFS"/>
    <property type="match status" value="1"/>
</dbReference>
<evidence type="ECO:0000313" key="9">
    <source>
        <dbReference type="EMBL" id="RLP73449.1"/>
    </source>
</evidence>
<protein>
    <submittedName>
        <fullName evidence="9">MFS transporter</fullName>
    </submittedName>
</protein>
<dbReference type="GO" id="GO:0005886">
    <property type="term" value="C:plasma membrane"/>
    <property type="evidence" value="ECO:0007669"/>
    <property type="project" value="UniProtKB-SubCell"/>
</dbReference>
<evidence type="ECO:0000256" key="6">
    <source>
        <dbReference type="SAM" id="MobiDB-lite"/>
    </source>
</evidence>
<dbReference type="Pfam" id="PF07690">
    <property type="entry name" value="MFS_1"/>
    <property type="match status" value="1"/>
</dbReference>
<accession>A0A3L6ZZR8</accession>
<dbReference type="GO" id="GO:0022857">
    <property type="term" value="F:transmembrane transporter activity"/>
    <property type="evidence" value="ECO:0007669"/>
    <property type="project" value="InterPro"/>
</dbReference>
<evidence type="ECO:0000256" key="7">
    <source>
        <dbReference type="SAM" id="Phobius"/>
    </source>
</evidence>
<feature type="domain" description="Major facilitator superfamily (MFS) profile" evidence="8">
    <location>
        <begin position="66"/>
        <end position="453"/>
    </location>
</feature>
<keyword evidence="10" id="KW-1185">Reference proteome</keyword>
<evidence type="ECO:0000256" key="2">
    <source>
        <dbReference type="ARBA" id="ARBA00022475"/>
    </source>
</evidence>
<dbReference type="SUPFAM" id="SSF103473">
    <property type="entry name" value="MFS general substrate transporter"/>
    <property type="match status" value="1"/>
</dbReference>
<organism evidence="9 10">
    <name type="scientific">Mycetocola manganoxydans</name>
    <dbReference type="NCBI Taxonomy" id="699879"/>
    <lineage>
        <taxon>Bacteria</taxon>
        <taxon>Bacillati</taxon>
        <taxon>Actinomycetota</taxon>
        <taxon>Actinomycetes</taxon>
        <taxon>Micrococcales</taxon>
        <taxon>Microbacteriaceae</taxon>
        <taxon>Mycetocola</taxon>
    </lineage>
</organism>
<dbReference type="AlphaFoldDB" id="A0A3L6ZZR8"/>
<evidence type="ECO:0000256" key="5">
    <source>
        <dbReference type="ARBA" id="ARBA00023136"/>
    </source>
</evidence>
<feature type="compositionally biased region" description="Low complexity" evidence="6">
    <location>
        <begin position="489"/>
        <end position="501"/>
    </location>
</feature>
<feature type="transmembrane region" description="Helical" evidence="7">
    <location>
        <begin position="234"/>
        <end position="254"/>
    </location>
</feature>
<feature type="transmembrane region" description="Helical" evidence="7">
    <location>
        <begin position="131"/>
        <end position="152"/>
    </location>
</feature>
<feature type="transmembrane region" description="Helical" evidence="7">
    <location>
        <begin position="342"/>
        <end position="360"/>
    </location>
</feature>
<feature type="transmembrane region" description="Helical" evidence="7">
    <location>
        <begin position="366"/>
        <end position="388"/>
    </location>
</feature>
<keyword evidence="5 7" id="KW-0472">Membrane</keyword>
<feature type="transmembrane region" description="Helical" evidence="7">
    <location>
        <begin position="275"/>
        <end position="297"/>
    </location>
</feature>
<dbReference type="Gene3D" id="1.20.1250.20">
    <property type="entry name" value="MFS general substrate transporter like domains"/>
    <property type="match status" value="1"/>
</dbReference>
<name>A0A3L6ZZR8_9MICO</name>
<sequence length="509" mass="52947">MFAQGSLSQLHGRRQRGNAPGEQTVTGVGSSRYPEHVNSEPSPSVGDDVLAGGDAASAVPPHWKRNVTLFLSGQTISLFGSMIVQYAVMWYVTFATQSGLAIALYAVAAFLPQGIVSIFGGVVADRMNRRVLVIIADTSIAAITLVLAVAMANGITDLWVILLAVGARSIGAGFQTPAVSAMIPQIVPADQLMRVNGVFGSFQSAMALLAPAAAGAVFGLYGIVPVFFIDVVTAVIGVGFLLFVSVPTLASIASKTTSYREDLVGGFRYIWAHKVVRWLLGVFAIIFLLTVAPSFITPLLIARTFGTEVWMVTVLEIAFSVGMTLGGVLVATVLAKRGRISLILFSTFGFAVFTMALGLAPNLWVFYGFMFAFGLLVPLFSAPFMTLVQETVKPEMHGRVFSYVGIVMAMATPIGMTVFGPLADVISVQLLLVIAGIVTILVMVVAVLLPSGRAAMAAAREQKPLDADGVAPGGVAGGHSADADAAAAGAGAGDSAGANAAHIHESGAR</sequence>
<feature type="transmembrane region" description="Helical" evidence="7">
    <location>
        <begin position="204"/>
        <end position="228"/>
    </location>
</feature>
<feature type="transmembrane region" description="Helical" evidence="7">
    <location>
        <begin position="426"/>
        <end position="449"/>
    </location>
</feature>
<feature type="transmembrane region" description="Helical" evidence="7">
    <location>
        <begin position="158"/>
        <end position="183"/>
    </location>
</feature>
<dbReference type="CDD" id="cd06173">
    <property type="entry name" value="MFS_MefA_like"/>
    <property type="match status" value="1"/>
</dbReference>
<gene>
    <name evidence="9" type="ORF">D9V29_01825</name>
</gene>
<evidence type="ECO:0000313" key="10">
    <source>
        <dbReference type="Proteomes" id="UP000270299"/>
    </source>
</evidence>
<feature type="transmembrane region" description="Helical" evidence="7">
    <location>
        <begin position="309"/>
        <end position="335"/>
    </location>
</feature>
<dbReference type="InterPro" id="IPR036259">
    <property type="entry name" value="MFS_trans_sf"/>
</dbReference>
<dbReference type="OrthoDB" id="69054at2"/>
<dbReference type="PANTHER" id="PTHR23513:SF6">
    <property type="entry name" value="MAJOR FACILITATOR SUPERFAMILY ASSOCIATED DOMAIN-CONTAINING PROTEIN"/>
    <property type="match status" value="1"/>
</dbReference>
<feature type="transmembrane region" description="Helical" evidence="7">
    <location>
        <begin position="67"/>
        <end position="88"/>
    </location>
</feature>
<keyword evidence="4 7" id="KW-1133">Transmembrane helix</keyword>
<feature type="region of interest" description="Disordered" evidence="6">
    <location>
        <begin position="1"/>
        <end position="45"/>
    </location>
</feature>
<dbReference type="Proteomes" id="UP000270299">
    <property type="component" value="Unassembled WGS sequence"/>
</dbReference>
<evidence type="ECO:0000256" key="1">
    <source>
        <dbReference type="ARBA" id="ARBA00004651"/>
    </source>
</evidence>
<keyword evidence="3 7" id="KW-0812">Transmembrane</keyword>
<comment type="caution">
    <text evidence="9">The sequence shown here is derived from an EMBL/GenBank/DDBJ whole genome shotgun (WGS) entry which is preliminary data.</text>
</comment>
<dbReference type="InterPro" id="IPR011701">
    <property type="entry name" value="MFS"/>
</dbReference>
<comment type="subcellular location">
    <subcellularLocation>
        <location evidence="1">Cell membrane</location>
        <topology evidence="1">Multi-pass membrane protein</topology>
    </subcellularLocation>
</comment>
<evidence type="ECO:0000259" key="8">
    <source>
        <dbReference type="PROSITE" id="PS50850"/>
    </source>
</evidence>
<feature type="transmembrane region" description="Helical" evidence="7">
    <location>
        <begin position="100"/>
        <end position="124"/>
    </location>
</feature>
<feature type="transmembrane region" description="Helical" evidence="7">
    <location>
        <begin position="400"/>
        <end position="420"/>
    </location>
</feature>
<dbReference type="PANTHER" id="PTHR23513">
    <property type="entry name" value="INTEGRAL MEMBRANE EFFLUX PROTEIN-RELATED"/>
    <property type="match status" value="1"/>
</dbReference>
<keyword evidence="2" id="KW-1003">Cell membrane</keyword>
<proteinExistence type="predicted"/>
<dbReference type="InterPro" id="IPR020846">
    <property type="entry name" value="MFS_dom"/>
</dbReference>
<evidence type="ECO:0000256" key="3">
    <source>
        <dbReference type="ARBA" id="ARBA00022692"/>
    </source>
</evidence>
<reference evidence="9 10" key="1">
    <citation type="submission" date="2018-10" db="EMBL/GenBank/DDBJ databases">
        <authorList>
            <person name="Li J."/>
        </authorList>
    </citation>
    <scope>NUCLEOTIDE SEQUENCE [LARGE SCALE GENOMIC DNA]</scope>
    <source>
        <strain evidence="9 10">CCTCC AB209002</strain>
    </source>
</reference>